<dbReference type="RefSeq" id="WP_189079316.1">
    <property type="nucleotide sequence ID" value="NZ_BMMX01000008.1"/>
</dbReference>
<feature type="domain" description="Amino acid permease/ SLC12A" evidence="7">
    <location>
        <begin position="55"/>
        <end position="421"/>
    </location>
</feature>
<reference evidence="8" key="2">
    <citation type="submission" date="2020-09" db="EMBL/GenBank/DDBJ databases">
        <authorList>
            <person name="Sun Q."/>
            <person name="Zhou Y."/>
        </authorList>
    </citation>
    <scope>NUCLEOTIDE SEQUENCE</scope>
    <source>
        <strain evidence="8">CGMCC 4.7299</strain>
    </source>
</reference>
<evidence type="ECO:0000256" key="2">
    <source>
        <dbReference type="ARBA" id="ARBA00022692"/>
    </source>
</evidence>
<evidence type="ECO:0000313" key="9">
    <source>
        <dbReference type="Proteomes" id="UP000656042"/>
    </source>
</evidence>
<feature type="transmembrane region" description="Helical" evidence="6">
    <location>
        <begin position="420"/>
        <end position="437"/>
    </location>
</feature>
<feature type="transmembrane region" description="Helical" evidence="6">
    <location>
        <begin position="247"/>
        <end position="265"/>
    </location>
</feature>
<dbReference type="GO" id="GO:0055085">
    <property type="term" value="P:transmembrane transport"/>
    <property type="evidence" value="ECO:0007669"/>
    <property type="project" value="InterPro"/>
</dbReference>
<keyword evidence="3 6" id="KW-1133">Transmembrane helix</keyword>
<dbReference type="Pfam" id="PF00324">
    <property type="entry name" value="AA_permease"/>
    <property type="match status" value="1"/>
</dbReference>
<feature type="transmembrane region" description="Helical" evidence="6">
    <location>
        <begin position="297"/>
        <end position="317"/>
    </location>
</feature>
<feature type="transmembrane region" description="Helical" evidence="6">
    <location>
        <begin position="31"/>
        <end position="54"/>
    </location>
</feature>
<dbReference type="GO" id="GO:0016020">
    <property type="term" value="C:membrane"/>
    <property type="evidence" value="ECO:0007669"/>
    <property type="project" value="UniProtKB-SubCell"/>
</dbReference>
<feature type="transmembrane region" description="Helical" evidence="6">
    <location>
        <begin position="376"/>
        <end position="400"/>
    </location>
</feature>
<feature type="transmembrane region" description="Helical" evidence="6">
    <location>
        <begin position="93"/>
        <end position="115"/>
    </location>
</feature>
<feature type="transmembrane region" description="Helical" evidence="6">
    <location>
        <begin position="122"/>
        <end position="139"/>
    </location>
</feature>
<dbReference type="PIRSF" id="PIRSF006060">
    <property type="entry name" value="AA_transporter"/>
    <property type="match status" value="1"/>
</dbReference>
<evidence type="ECO:0000256" key="3">
    <source>
        <dbReference type="ARBA" id="ARBA00022989"/>
    </source>
</evidence>
<dbReference type="Proteomes" id="UP000656042">
    <property type="component" value="Unassembled WGS sequence"/>
</dbReference>
<gene>
    <name evidence="8" type="ORF">GCM10012284_24790</name>
</gene>
<evidence type="ECO:0000256" key="5">
    <source>
        <dbReference type="SAM" id="MobiDB-lite"/>
    </source>
</evidence>
<protein>
    <submittedName>
        <fullName evidence="8">Amino acid permease</fullName>
    </submittedName>
</protein>
<dbReference type="PANTHER" id="PTHR42770">
    <property type="entry name" value="AMINO ACID TRANSPORTER-RELATED"/>
    <property type="match status" value="1"/>
</dbReference>
<evidence type="ECO:0000256" key="6">
    <source>
        <dbReference type="SAM" id="Phobius"/>
    </source>
</evidence>
<feature type="transmembrane region" description="Helical" evidence="6">
    <location>
        <begin position="449"/>
        <end position="467"/>
    </location>
</feature>
<keyword evidence="9" id="KW-1185">Reference proteome</keyword>
<dbReference type="Gene3D" id="1.20.1740.10">
    <property type="entry name" value="Amino acid/polyamine transporter I"/>
    <property type="match status" value="1"/>
</dbReference>
<name>A0A8J3C063_9ACTN</name>
<dbReference type="InterPro" id="IPR004841">
    <property type="entry name" value="AA-permease/SLC12A_dom"/>
</dbReference>
<dbReference type="EMBL" id="BMMX01000008">
    <property type="protein sequence ID" value="GGK89842.1"/>
    <property type="molecule type" value="Genomic_DNA"/>
</dbReference>
<reference evidence="8" key="1">
    <citation type="journal article" date="2014" name="Int. J. Syst. Evol. Microbiol.">
        <title>Complete genome sequence of Corynebacterium casei LMG S-19264T (=DSM 44701T), isolated from a smear-ripened cheese.</title>
        <authorList>
            <consortium name="US DOE Joint Genome Institute (JGI-PGF)"/>
            <person name="Walter F."/>
            <person name="Albersmeier A."/>
            <person name="Kalinowski J."/>
            <person name="Ruckert C."/>
        </authorList>
    </citation>
    <scope>NUCLEOTIDE SEQUENCE</scope>
    <source>
        <strain evidence="8">CGMCC 4.7299</strain>
    </source>
</reference>
<dbReference type="AlphaFoldDB" id="A0A8J3C063"/>
<feature type="transmembrane region" description="Helical" evidence="6">
    <location>
        <begin position="212"/>
        <end position="235"/>
    </location>
</feature>
<feature type="transmembrane region" description="Helical" evidence="6">
    <location>
        <begin position="66"/>
        <end position="87"/>
    </location>
</feature>
<feature type="transmembrane region" description="Helical" evidence="6">
    <location>
        <begin position="145"/>
        <end position="163"/>
    </location>
</feature>
<evidence type="ECO:0000313" key="8">
    <source>
        <dbReference type="EMBL" id="GGK89842.1"/>
    </source>
</evidence>
<feature type="transmembrane region" description="Helical" evidence="6">
    <location>
        <begin position="170"/>
        <end position="192"/>
    </location>
</feature>
<feature type="compositionally biased region" description="Basic and acidic residues" evidence="5">
    <location>
        <begin position="502"/>
        <end position="512"/>
    </location>
</feature>
<sequence length="512" mass="53559">MRPPTPPGVSAHRATRSLHDSLRAGRLGTTAMFALGIAAVTPLSVVAGAIPLAYGQVRELGVPAGYAITAALLAIFTVGLAAMARHVPNAGAFYAYVTAGLGRAAGVATAGLALVAYNCMQIGLYGAFGIAATAAASAFGWRSHWGVWIAAGWLAVAVLGQSRTRFNARILAVLISAEVLVVIVLDAVMVGHPADGIRLDTLNPLLLAGPTGAASLVGAITGLVGFEIPLAHAALARDPRRTTRRAITLILAVVAVLYAGSAWAMSVATGPDRIIAVAERHLTDLFFVLPAPYVPRAVMGVAGVLFATSLFAAMIAFHSTVARYTLTLAREGVLPRWLAVTRADEVPVAGSAMQSTAAAVTLLAVVGLGLDPTIDLFFYGTISGGLGVLVLMSVTAVAVIRYFRRHPGDENVWRRRVAPLIAAMFLLLVLAATLAFYGELLGTDDPLKIWLAPCVYLLAATCGVAWARVLRRRRPEAYAAIGQGDRPVRGPGPGRDVPLPRADTDRRRLVND</sequence>
<dbReference type="InterPro" id="IPR050367">
    <property type="entry name" value="APC_superfamily"/>
</dbReference>
<comment type="caution">
    <text evidence="8">The sequence shown here is derived from an EMBL/GenBank/DDBJ whole genome shotgun (WGS) entry which is preliminary data.</text>
</comment>
<evidence type="ECO:0000259" key="7">
    <source>
        <dbReference type="Pfam" id="PF00324"/>
    </source>
</evidence>
<dbReference type="PANTHER" id="PTHR42770:SF16">
    <property type="entry name" value="AMINO ACID PERMEASE"/>
    <property type="match status" value="1"/>
</dbReference>
<proteinExistence type="predicted"/>
<comment type="subcellular location">
    <subcellularLocation>
        <location evidence="1">Membrane</location>
        <topology evidence="1">Multi-pass membrane protein</topology>
    </subcellularLocation>
</comment>
<keyword evidence="4 6" id="KW-0472">Membrane</keyword>
<feature type="transmembrane region" description="Helical" evidence="6">
    <location>
        <begin position="346"/>
        <end position="370"/>
    </location>
</feature>
<accession>A0A8J3C063</accession>
<feature type="region of interest" description="Disordered" evidence="5">
    <location>
        <begin position="482"/>
        <end position="512"/>
    </location>
</feature>
<evidence type="ECO:0000256" key="1">
    <source>
        <dbReference type="ARBA" id="ARBA00004141"/>
    </source>
</evidence>
<keyword evidence="2 6" id="KW-0812">Transmembrane</keyword>
<organism evidence="8 9">
    <name type="scientific">Mangrovihabitans endophyticus</name>
    <dbReference type="NCBI Taxonomy" id="1751298"/>
    <lineage>
        <taxon>Bacteria</taxon>
        <taxon>Bacillati</taxon>
        <taxon>Actinomycetota</taxon>
        <taxon>Actinomycetes</taxon>
        <taxon>Micromonosporales</taxon>
        <taxon>Micromonosporaceae</taxon>
        <taxon>Mangrovihabitans</taxon>
    </lineage>
</organism>
<evidence type="ECO:0000256" key="4">
    <source>
        <dbReference type="ARBA" id="ARBA00023136"/>
    </source>
</evidence>